<evidence type="ECO:0000256" key="10">
    <source>
        <dbReference type="SAM" id="MobiDB-lite"/>
    </source>
</evidence>
<evidence type="ECO:0000256" key="3">
    <source>
        <dbReference type="ARBA" id="ARBA00022737"/>
    </source>
</evidence>
<keyword evidence="13" id="KW-1185">Reference proteome</keyword>
<feature type="region of interest" description="Disordered" evidence="10">
    <location>
        <begin position="447"/>
        <end position="496"/>
    </location>
</feature>
<name>A0AAD3NDX6_LATJO</name>
<feature type="region of interest" description="Disordered" evidence="10">
    <location>
        <begin position="1225"/>
        <end position="1253"/>
    </location>
</feature>
<feature type="compositionally biased region" description="Polar residues" evidence="10">
    <location>
        <begin position="319"/>
        <end position="329"/>
    </location>
</feature>
<feature type="region of interest" description="Disordered" evidence="10">
    <location>
        <begin position="91"/>
        <end position="117"/>
    </location>
</feature>
<feature type="region of interest" description="Disordered" evidence="10">
    <location>
        <begin position="138"/>
        <end position="196"/>
    </location>
</feature>
<feature type="domain" description="C2H2-type" evidence="11">
    <location>
        <begin position="1144"/>
        <end position="1171"/>
    </location>
</feature>
<feature type="compositionally biased region" description="Basic and acidic residues" evidence="10">
    <location>
        <begin position="149"/>
        <end position="177"/>
    </location>
</feature>
<dbReference type="GO" id="GO:0005634">
    <property type="term" value="C:nucleus"/>
    <property type="evidence" value="ECO:0007669"/>
    <property type="project" value="UniProtKB-SubCell"/>
</dbReference>
<feature type="compositionally biased region" description="Basic and acidic residues" evidence="10">
    <location>
        <begin position="998"/>
        <end position="1007"/>
    </location>
</feature>
<evidence type="ECO:0000256" key="9">
    <source>
        <dbReference type="PROSITE-ProRule" id="PRU00042"/>
    </source>
</evidence>
<dbReference type="Proteomes" id="UP001279410">
    <property type="component" value="Unassembled WGS sequence"/>
</dbReference>
<dbReference type="EMBL" id="BRZM01000232">
    <property type="protein sequence ID" value="GLD69454.1"/>
    <property type="molecule type" value="Genomic_DNA"/>
</dbReference>
<evidence type="ECO:0000256" key="5">
    <source>
        <dbReference type="ARBA" id="ARBA00022833"/>
    </source>
</evidence>
<feature type="domain" description="C2H2-type" evidence="11">
    <location>
        <begin position="1204"/>
        <end position="1231"/>
    </location>
</feature>
<keyword evidence="3" id="KW-0677">Repeat</keyword>
<feature type="region of interest" description="Disordered" evidence="10">
    <location>
        <begin position="912"/>
        <end position="1010"/>
    </location>
</feature>
<evidence type="ECO:0000256" key="6">
    <source>
        <dbReference type="ARBA" id="ARBA00023015"/>
    </source>
</evidence>
<feature type="compositionally biased region" description="Acidic residues" evidence="10">
    <location>
        <begin position="970"/>
        <end position="984"/>
    </location>
</feature>
<dbReference type="GO" id="GO:0008270">
    <property type="term" value="F:zinc ion binding"/>
    <property type="evidence" value="ECO:0007669"/>
    <property type="project" value="UniProtKB-KW"/>
</dbReference>
<evidence type="ECO:0000256" key="2">
    <source>
        <dbReference type="ARBA" id="ARBA00022723"/>
    </source>
</evidence>
<reference evidence="12" key="1">
    <citation type="submission" date="2022-08" db="EMBL/GenBank/DDBJ databases">
        <title>Genome sequencing of akame (Lates japonicus).</title>
        <authorList>
            <person name="Hashiguchi Y."/>
            <person name="Takahashi H."/>
        </authorList>
    </citation>
    <scope>NUCLEOTIDE SEQUENCE</scope>
    <source>
        <strain evidence="12">Kochi</strain>
    </source>
</reference>
<feature type="compositionally biased region" description="Polar residues" evidence="10">
    <location>
        <begin position="767"/>
        <end position="781"/>
    </location>
</feature>
<evidence type="ECO:0000259" key="11">
    <source>
        <dbReference type="PROSITE" id="PS50157"/>
    </source>
</evidence>
<feature type="domain" description="C2H2-type" evidence="11">
    <location>
        <begin position="1116"/>
        <end position="1143"/>
    </location>
</feature>
<sequence>MILTLINGTDMEPETVVGVGNLVLSKAELLRVVVTEKLTAAAQEILAVVDRIVAGYEEEASGFRQEIDRQKRQLEVLLQPEIKVEETDDQHLFPISEPIQEEAPGGGGELPEEEQQQKYELNVEEDRMDMGLRCYTEEEMDEDEEMEESSERLEVTSTQDQDHLSEPDYESRLERLPSPRVQSDLSAGRRRSSEPQGHMDLKLCILEDSQIELLSPSVFRRYPLQELTCPRGLQEAEFLNLLKSTFPQLAADKPFSFLMADRRRKLRPLNVKTLTPEEISRAIRRTSLYIQLKTPEEPQTTDEEFHSSQGEDTAAAADSPSTPHQTRSLSLRVKSDRIASRRWFHKPEKHVNLRVCIVEDSEIEVFSDRMYKKYPLQELQCPRGLQEAEFLNLLRFTFPQLETDKPFDIFTADRKRKLRPLNVKTLTPEQIYRTNKRSALYIRLKTQEEPQTTDEEFHSSQKEDAAAAADSPSTPDQTRLPSPRVQSERRKKQRRRKTLRVYILEDSKTEVLSTTVFKKYPLQKLPCPRGLQEAEFLKLLKSTFPQLAADKPFDLFMSDGRRKLHPLNVKTLTPEEFCRVSRRSALYIRLKTQEKPQTTDEEFHSSQKEDAAAADSPSTPDQTRLLLPRVQLDRMMADRNCVIEPRSHIDLRIHILDDSQDDVLSNTVFKKYPSEKLQCPRGLQEAEFLNLLRSTFPQLAADKPFEFLMTDRSKRLRPLNVKTVTPEEISRAIGHSALYIRLKPLGELQMEEKDPPQQRKDAAAKKSPSTLDQTRLNTSVQPDRRKTVGPQISDVHNHVNLRIRILEDPRINVLNTDVFQKYPLQELRCPSALKEAEFLDLLRSTFPQLADDKPFDVLITDRSRRLRPLDVKTITPQEISRTLGSIMNNRIYFRLKSQEEAQASAEKLHLLQRKVDEESPSTSGQSRLQTSRVHRKTSQDIETGTGDEDWERKGSPNVWNIQSLLLSDSEKEEESGEEVVDGDDDWKPSRSDASLMNKEPEKVETSQKPKRSCVQANRLKLIRRMLTSNHDPLLSCKVCGAPRTSMNMLIKHSWSHVDDPEKLCGVCGQHSDSADELRNHLQSHQKTRSCHICRKSFLTSQGLRGHIARHTGDKPHVCNVCHKAFPEKSVLSLHMWIHSADKPHKCDLCQKSFLKKINLEHHRATHSAEKLYNCSVCMKTFKSHEHVSQHMLIHSSRPVRESKYTCEICSKRFYTNQKLQFHLSSHTSELRSHRHSTPRRNPPAAWPSVRASL</sequence>
<dbReference type="FunFam" id="3.30.160.60:FF:000446">
    <property type="entry name" value="Zinc finger protein"/>
    <property type="match status" value="1"/>
</dbReference>
<evidence type="ECO:0000256" key="7">
    <source>
        <dbReference type="ARBA" id="ARBA00023163"/>
    </source>
</evidence>
<feature type="compositionally biased region" description="Polar residues" evidence="10">
    <location>
        <begin position="920"/>
        <end position="931"/>
    </location>
</feature>
<dbReference type="PANTHER" id="PTHR47772:SF13">
    <property type="entry name" value="GASTRULA ZINC FINGER PROTEIN XLCGF49.1-LIKE-RELATED"/>
    <property type="match status" value="1"/>
</dbReference>
<feature type="compositionally biased region" description="Basic and acidic residues" evidence="10">
    <location>
        <begin position="591"/>
        <end position="611"/>
    </location>
</feature>
<proteinExistence type="predicted"/>
<evidence type="ECO:0000256" key="1">
    <source>
        <dbReference type="ARBA" id="ARBA00004123"/>
    </source>
</evidence>
<dbReference type="Pfam" id="PF13912">
    <property type="entry name" value="zf-C2H2_6"/>
    <property type="match status" value="1"/>
</dbReference>
<dbReference type="InterPro" id="IPR013087">
    <property type="entry name" value="Znf_C2H2_type"/>
</dbReference>
<organism evidence="12 13">
    <name type="scientific">Lates japonicus</name>
    <name type="common">Japanese lates</name>
    <dbReference type="NCBI Taxonomy" id="270547"/>
    <lineage>
        <taxon>Eukaryota</taxon>
        <taxon>Metazoa</taxon>
        <taxon>Chordata</taxon>
        <taxon>Craniata</taxon>
        <taxon>Vertebrata</taxon>
        <taxon>Euteleostomi</taxon>
        <taxon>Actinopterygii</taxon>
        <taxon>Neopterygii</taxon>
        <taxon>Teleostei</taxon>
        <taxon>Neoteleostei</taxon>
        <taxon>Acanthomorphata</taxon>
        <taxon>Carangaria</taxon>
        <taxon>Carangaria incertae sedis</taxon>
        <taxon>Centropomidae</taxon>
        <taxon>Lates</taxon>
    </lineage>
</organism>
<accession>A0AAD3NDX6</accession>
<dbReference type="InterPro" id="IPR050636">
    <property type="entry name" value="C2H2-ZF_domain-containing"/>
</dbReference>
<evidence type="ECO:0000256" key="8">
    <source>
        <dbReference type="ARBA" id="ARBA00023242"/>
    </source>
</evidence>
<dbReference type="Gene3D" id="3.30.160.60">
    <property type="entry name" value="Classic Zinc Finger"/>
    <property type="match status" value="5"/>
</dbReference>
<dbReference type="AlphaFoldDB" id="A0AAD3NDX6"/>
<dbReference type="InterPro" id="IPR036236">
    <property type="entry name" value="Znf_C2H2_sf"/>
</dbReference>
<feature type="compositionally biased region" description="Basic and acidic residues" evidence="10">
    <location>
        <begin position="455"/>
        <end position="465"/>
    </location>
</feature>
<feature type="region of interest" description="Disordered" evidence="10">
    <location>
        <begin position="295"/>
        <end position="330"/>
    </location>
</feature>
<keyword evidence="7" id="KW-0804">Transcription</keyword>
<evidence type="ECO:0000313" key="12">
    <source>
        <dbReference type="EMBL" id="GLD69454.1"/>
    </source>
</evidence>
<keyword evidence="6" id="KW-0805">Transcription regulation</keyword>
<keyword evidence="5" id="KW-0862">Zinc</keyword>
<evidence type="ECO:0000313" key="13">
    <source>
        <dbReference type="Proteomes" id="UP001279410"/>
    </source>
</evidence>
<comment type="caution">
    <text evidence="12">The sequence shown here is derived from an EMBL/GenBank/DDBJ whole genome shotgun (WGS) entry which is preliminary data.</text>
</comment>
<feature type="region of interest" description="Disordered" evidence="10">
    <location>
        <begin position="751"/>
        <end position="790"/>
    </location>
</feature>
<keyword evidence="4 9" id="KW-0863">Zinc-finger</keyword>
<keyword evidence="8" id="KW-0539">Nucleus</keyword>
<dbReference type="FunFam" id="3.30.160.60:FF:000624">
    <property type="entry name" value="zinc finger protein 697"/>
    <property type="match status" value="1"/>
</dbReference>
<feature type="domain" description="C2H2-type" evidence="11">
    <location>
        <begin position="1088"/>
        <end position="1115"/>
    </location>
</feature>
<keyword evidence="2" id="KW-0479">Metal-binding</keyword>
<feature type="domain" description="C2H2-type" evidence="11">
    <location>
        <begin position="1172"/>
        <end position="1199"/>
    </location>
</feature>
<gene>
    <name evidence="12" type="ORF">AKAME5_002076800</name>
</gene>
<feature type="compositionally biased region" description="Acidic residues" evidence="10">
    <location>
        <begin position="138"/>
        <end position="148"/>
    </location>
</feature>
<dbReference type="PROSITE" id="PS50157">
    <property type="entry name" value="ZINC_FINGER_C2H2_2"/>
    <property type="match status" value="5"/>
</dbReference>
<feature type="compositionally biased region" description="Basic and acidic residues" evidence="10">
    <location>
        <begin position="751"/>
        <end position="764"/>
    </location>
</feature>
<feature type="region of interest" description="Disordered" evidence="10">
    <location>
        <begin position="591"/>
        <end position="624"/>
    </location>
</feature>
<feature type="compositionally biased region" description="Polar residues" evidence="10">
    <location>
        <begin position="471"/>
        <end position="480"/>
    </location>
</feature>
<dbReference type="SUPFAM" id="SSF57667">
    <property type="entry name" value="beta-beta-alpha zinc fingers"/>
    <property type="match status" value="4"/>
</dbReference>
<dbReference type="SMART" id="SM00355">
    <property type="entry name" value="ZnF_C2H2"/>
    <property type="match status" value="7"/>
</dbReference>
<evidence type="ECO:0000256" key="4">
    <source>
        <dbReference type="ARBA" id="ARBA00022771"/>
    </source>
</evidence>
<dbReference type="PANTHER" id="PTHR47772">
    <property type="entry name" value="ZINC FINGER PROTEIN 200"/>
    <property type="match status" value="1"/>
</dbReference>
<dbReference type="PROSITE" id="PS00028">
    <property type="entry name" value="ZINC_FINGER_C2H2_1"/>
    <property type="match status" value="5"/>
</dbReference>
<comment type="subcellular location">
    <subcellularLocation>
        <location evidence="1">Nucleus</location>
    </subcellularLocation>
</comment>
<protein>
    <recommendedName>
        <fullName evidence="11">C2H2-type domain-containing protein</fullName>
    </recommendedName>
</protein>